<dbReference type="EMBL" id="JARGDN010000004">
    <property type="protein sequence ID" value="MDG9733484.1"/>
    <property type="molecule type" value="Genomic_DNA"/>
</dbReference>
<dbReference type="RefSeq" id="WP_010276377.1">
    <property type="nucleotide sequence ID" value="NZ_CP065993.1"/>
</dbReference>
<sequence length="193" mass="20701">MVASENKVTFGLKNTHYAVITDDGTKLTYGTPAALPGATELTLDASGNGVEFSADDTKYYTADNNQGYTGKLTIAKLTEAFEKEVLGIDDSKGVSTENANAKIKRIALMFEFDGDQKAVRHLLFNVSLSRPGDGSKTKEDKVDVNTQELEFTAAPDPYSGDVKTKTNSATTEAVYNAWYDAVFTGEAAQTGGE</sequence>
<organism evidence="1 2">
    <name type="scientific">Leuconostoc pseudomesenteroides</name>
    <dbReference type="NCBI Taxonomy" id="33968"/>
    <lineage>
        <taxon>Bacteria</taxon>
        <taxon>Bacillati</taxon>
        <taxon>Bacillota</taxon>
        <taxon>Bacilli</taxon>
        <taxon>Lactobacillales</taxon>
        <taxon>Lactobacillaceae</taxon>
        <taxon>Leuconostoc</taxon>
    </lineage>
</organism>
<proteinExistence type="predicted"/>
<evidence type="ECO:0000313" key="2">
    <source>
        <dbReference type="Proteomes" id="UP001529201"/>
    </source>
</evidence>
<gene>
    <name evidence="1" type="ORF">P1N92_05035</name>
</gene>
<dbReference type="GeneID" id="64344969"/>
<evidence type="ECO:0000313" key="1">
    <source>
        <dbReference type="EMBL" id="MDG9733484.1"/>
    </source>
</evidence>
<dbReference type="NCBIfam" id="TIGR01603">
    <property type="entry name" value="maj_tail_phi13"/>
    <property type="match status" value="1"/>
</dbReference>
<dbReference type="InterPro" id="IPR006490">
    <property type="entry name" value="Maj_tail_phi13"/>
</dbReference>
<accession>A0ABT6HCF2</accession>
<comment type="caution">
    <text evidence="1">The sequence shown here is derived from an EMBL/GenBank/DDBJ whole genome shotgun (WGS) entry which is preliminary data.</text>
</comment>
<reference evidence="1 2" key="1">
    <citation type="submission" date="2023-02" db="EMBL/GenBank/DDBJ databases">
        <title>Antimicrobial susceptibility testing and tentative epidemiological cut-off values for Lactobacillaceae family species intended for ingestion.</title>
        <authorList>
            <person name="Noehr-Meldgaard K."/>
            <person name="Struve C."/>
            <person name="Ingmer H."/>
            <person name="Koza A."/>
            <person name="Al-Nakeeb K."/>
            <person name="Agersoe Y."/>
        </authorList>
    </citation>
    <scope>NUCLEOTIDE SEQUENCE [LARGE SCALE GENOMIC DNA]</scope>
    <source>
        <strain evidence="1 2">DSM 20193</strain>
    </source>
</reference>
<keyword evidence="2" id="KW-1185">Reference proteome</keyword>
<dbReference type="Proteomes" id="UP001529201">
    <property type="component" value="Unassembled WGS sequence"/>
</dbReference>
<name>A0ABT6HCF2_LEUPS</name>
<protein>
    <submittedName>
        <fullName evidence="1">Phage tail protein</fullName>
    </submittedName>
</protein>